<accession>A0A2P8F821</accession>
<dbReference type="Proteomes" id="UP000240418">
    <property type="component" value="Unassembled WGS sequence"/>
</dbReference>
<evidence type="ECO:0000313" key="2">
    <source>
        <dbReference type="EMBL" id="PSL17859.1"/>
    </source>
</evidence>
<sequence>MTLNLRKYAQLYILLAVLVVVASFGLSLVNIDMPTGLSTILPPMVAAQMLGAKHGEATGAPLAKGEAWRLAVPMTVCAVVVQIVLGVVWGGVMMASGVDLMATFGTVGLPGLAIVFGLMILIIYLVNRAFLGLGVRNGMRAAQRKAAK</sequence>
<reference evidence="2 3" key="1">
    <citation type="submission" date="2018-03" db="EMBL/GenBank/DDBJ databases">
        <title>Genomic Encyclopedia of Archaeal and Bacterial Type Strains, Phase II (KMG-II): from individual species to whole genera.</title>
        <authorList>
            <person name="Goeker M."/>
        </authorList>
    </citation>
    <scope>NUCLEOTIDE SEQUENCE [LARGE SCALE GENOMIC DNA]</scope>
    <source>
        <strain evidence="2 3">DSM 100673</strain>
    </source>
</reference>
<dbReference type="RefSeq" id="WP_106609722.1">
    <property type="nucleotide sequence ID" value="NZ_PYGJ01000014.1"/>
</dbReference>
<protein>
    <submittedName>
        <fullName evidence="2">Uncharacterized protein</fullName>
    </submittedName>
</protein>
<dbReference type="InterPro" id="IPR047730">
    <property type="entry name" value="ABZJ_00895-like"/>
</dbReference>
<name>A0A2P8F821_9RHOB</name>
<evidence type="ECO:0000313" key="3">
    <source>
        <dbReference type="Proteomes" id="UP000240418"/>
    </source>
</evidence>
<dbReference type="EMBL" id="PYGJ01000014">
    <property type="protein sequence ID" value="PSL17859.1"/>
    <property type="molecule type" value="Genomic_DNA"/>
</dbReference>
<organism evidence="2 3">
    <name type="scientific">Shimia abyssi</name>
    <dbReference type="NCBI Taxonomy" id="1662395"/>
    <lineage>
        <taxon>Bacteria</taxon>
        <taxon>Pseudomonadati</taxon>
        <taxon>Pseudomonadota</taxon>
        <taxon>Alphaproteobacteria</taxon>
        <taxon>Rhodobacterales</taxon>
        <taxon>Roseobacteraceae</taxon>
    </lineage>
</organism>
<evidence type="ECO:0000256" key="1">
    <source>
        <dbReference type="SAM" id="Phobius"/>
    </source>
</evidence>
<keyword evidence="1" id="KW-0812">Transmembrane</keyword>
<dbReference type="AlphaFoldDB" id="A0A2P8F821"/>
<dbReference type="NCBIfam" id="NF038216">
    <property type="entry name" value="ABZJ_00895_fam"/>
    <property type="match status" value="1"/>
</dbReference>
<feature type="transmembrane region" description="Helical" evidence="1">
    <location>
        <begin position="70"/>
        <end position="92"/>
    </location>
</feature>
<keyword evidence="3" id="KW-1185">Reference proteome</keyword>
<feature type="transmembrane region" description="Helical" evidence="1">
    <location>
        <begin position="12"/>
        <end position="31"/>
    </location>
</feature>
<feature type="transmembrane region" description="Helical" evidence="1">
    <location>
        <begin position="104"/>
        <end position="126"/>
    </location>
</feature>
<keyword evidence="1" id="KW-1133">Transmembrane helix</keyword>
<keyword evidence="1" id="KW-0472">Membrane</keyword>
<comment type="caution">
    <text evidence="2">The sequence shown here is derived from an EMBL/GenBank/DDBJ whole genome shotgun (WGS) entry which is preliminary data.</text>
</comment>
<proteinExistence type="predicted"/>
<dbReference type="OrthoDB" id="7859035at2"/>
<gene>
    <name evidence="2" type="ORF">CLV88_11471</name>
</gene>